<feature type="signal peptide" evidence="2">
    <location>
        <begin position="1"/>
        <end position="25"/>
    </location>
</feature>
<evidence type="ECO:0000313" key="3">
    <source>
        <dbReference type="EMBL" id="KAF2893682.1"/>
    </source>
</evidence>
<name>A0A8K0G9I2_IGNLU</name>
<proteinExistence type="predicted"/>
<keyword evidence="1" id="KW-1133">Transmembrane helix</keyword>
<protein>
    <submittedName>
        <fullName evidence="3">Uncharacterized protein</fullName>
    </submittedName>
</protein>
<keyword evidence="4" id="KW-1185">Reference proteome</keyword>
<sequence>MWLTEVLRFSLVCVVIFNLPPAVTSLRCYECFSSISGNCGFDFVPTKAANKSCSLSETICYTEINSIKSIPVVTRNCGIPEICNTRDNCTTCSAAFCNSSLKNITFNFHYLAVILFSAIVIKWCLYANI</sequence>
<reference evidence="3" key="1">
    <citation type="submission" date="2019-08" db="EMBL/GenBank/DDBJ databases">
        <title>The genome of the North American firefly Photinus pyralis.</title>
        <authorList>
            <consortium name="Photinus pyralis genome working group"/>
            <person name="Fallon T.R."/>
            <person name="Sander Lower S.E."/>
            <person name="Weng J.-K."/>
        </authorList>
    </citation>
    <scope>NUCLEOTIDE SEQUENCE</scope>
    <source>
        <strain evidence="3">TRF0915ILg1</strain>
        <tissue evidence="3">Whole body</tissue>
    </source>
</reference>
<accession>A0A8K0G9I2</accession>
<dbReference type="InterPro" id="IPR045860">
    <property type="entry name" value="Snake_toxin-like_sf"/>
</dbReference>
<dbReference type="OrthoDB" id="6723514at2759"/>
<feature type="chain" id="PRO_5035424979" evidence="2">
    <location>
        <begin position="26"/>
        <end position="129"/>
    </location>
</feature>
<dbReference type="EMBL" id="VTPC01007757">
    <property type="protein sequence ID" value="KAF2893682.1"/>
    <property type="molecule type" value="Genomic_DNA"/>
</dbReference>
<organism evidence="3 4">
    <name type="scientific">Ignelater luminosus</name>
    <name type="common">Cucubano</name>
    <name type="synonym">Pyrophorus luminosus</name>
    <dbReference type="NCBI Taxonomy" id="2038154"/>
    <lineage>
        <taxon>Eukaryota</taxon>
        <taxon>Metazoa</taxon>
        <taxon>Ecdysozoa</taxon>
        <taxon>Arthropoda</taxon>
        <taxon>Hexapoda</taxon>
        <taxon>Insecta</taxon>
        <taxon>Pterygota</taxon>
        <taxon>Neoptera</taxon>
        <taxon>Endopterygota</taxon>
        <taxon>Coleoptera</taxon>
        <taxon>Polyphaga</taxon>
        <taxon>Elateriformia</taxon>
        <taxon>Elateroidea</taxon>
        <taxon>Elateridae</taxon>
        <taxon>Agrypninae</taxon>
        <taxon>Pyrophorini</taxon>
        <taxon>Ignelater</taxon>
    </lineage>
</organism>
<keyword evidence="1" id="KW-0472">Membrane</keyword>
<dbReference type="AlphaFoldDB" id="A0A8K0G9I2"/>
<evidence type="ECO:0000313" key="4">
    <source>
        <dbReference type="Proteomes" id="UP000801492"/>
    </source>
</evidence>
<keyword evidence="1" id="KW-0812">Transmembrane</keyword>
<evidence type="ECO:0000256" key="1">
    <source>
        <dbReference type="SAM" id="Phobius"/>
    </source>
</evidence>
<gene>
    <name evidence="3" type="ORF">ILUMI_12485</name>
</gene>
<feature type="transmembrane region" description="Helical" evidence="1">
    <location>
        <begin position="108"/>
        <end position="126"/>
    </location>
</feature>
<dbReference type="Proteomes" id="UP000801492">
    <property type="component" value="Unassembled WGS sequence"/>
</dbReference>
<dbReference type="SUPFAM" id="SSF57302">
    <property type="entry name" value="Snake toxin-like"/>
    <property type="match status" value="1"/>
</dbReference>
<comment type="caution">
    <text evidence="3">The sequence shown here is derived from an EMBL/GenBank/DDBJ whole genome shotgun (WGS) entry which is preliminary data.</text>
</comment>
<keyword evidence="2" id="KW-0732">Signal</keyword>
<evidence type="ECO:0000256" key="2">
    <source>
        <dbReference type="SAM" id="SignalP"/>
    </source>
</evidence>